<accession>A0A2K2D8X9</accession>
<reference evidence="1 2" key="1">
    <citation type="journal article" date="2010" name="Nature">
        <title>Genome sequencing and analysis of the model grass Brachypodium distachyon.</title>
        <authorList>
            <consortium name="International Brachypodium Initiative"/>
        </authorList>
    </citation>
    <scope>NUCLEOTIDE SEQUENCE [LARGE SCALE GENOMIC DNA]</scope>
    <source>
        <strain evidence="1 2">Bd21</strain>
    </source>
</reference>
<dbReference type="EMBL" id="CM000881">
    <property type="protein sequence ID" value="PNT70730.1"/>
    <property type="molecule type" value="Genomic_DNA"/>
</dbReference>
<protein>
    <submittedName>
        <fullName evidence="1 2">Uncharacterized protein</fullName>
    </submittedName>
</protein>
<evidence type="ECO:0000313" key="2">
    <source>
        <dbReference type="EnsemblPlants" id="PNT70730"/>
    </source>
</evidence>
<sequence length="66" mass="7956">MPTSYALLSEKKIHNYCGFFMLDFFESWDGRKVMWFDRSHIPDIRKLYAYKLIDWHSGMSIYQIAG</sequence>
<evidence type="ECO:0000313" key="3">
    <source>
        <dbReference type="Proteomes" id="UP000008810"/>
    </source>
</evidence>
<reference evidence="1" key="2">
    <citation type="submission" date="2017-06" db="EMBL/GenBank/DDBJ databases">
        <title>WGS assembly of Brachypodium distachyon.</title>
        <authorList>
            <consortium name="The International Brachypodium Initiative"/>
            <person name="Lucas S."/>
            <person name="Harmon-Smith M."/>
            <person name="Lail K."/>
            <person name="Tice H."/>
            <person name="Grimwood J."/>
            <person name="Bruce D."/>
            <person name="Barry K."/>
            <person name="Shu S."/>
            <person name="Lindquist E."/>
            <person name="Wang M."/>
            <person name="Pitluck S."/>
            <person name="Vogel J.P."/>
            <person name="Garvin D.F."/>
            <person name="Mockler T.C."/>
            <person name="Schmutz J."/>
            <person name="Rokhsar D."/>
            <person name="Bevan M.W."/>
        </authorList>
    </citation>
    <scope>NUCLEOTIDE SEQUENCE</scope>
    <source>
        <strain evidence="1">Bd21</strain>
    </source>
</reference>
<dbReference type="InParanoid" id="A0A2K2D8X9"/>
<reference evidence="2" key="3">
    <citation type="submission" date="2018-08" db="UniProtKB">
        <authorList>
            <consortium name="EnsemblPlants"/>
        </authorList>
    </citation>
    <scope>IDENTIFICATION</scope>
    <source>
        <strain evidence="2">cv. Bd21</strain>
    </source>
</reference>
<name>A0A2K2D8X9_BRADI</name>
<organism evidence="1">
    <name type="scientific">Brachypodium distachyon</name>
    <name type="common">Purple false brome</name>
    <name type="synonym">Trachynia distachya</name>
    <dbReference type="NCBI Taxonomy" id="15368"/>
    <lineage>
        <taxon>Eukaryota</taxon>
        <taxon>Viridiplantae</taxon>
        <taxon>Streptophyta</taxon>
        <taxon>Embryophyta</taxon>
        <taxon>Tracheophyta</taxon>
        <taxon>Spermatophyta</taxon>
        <taxon>Magnoliopsida</taxon>
        <taxon>Liliopsida</taxon>
        <taxon>Poales</taxon>
        <taxon>Poaceae</taxon>
        <taxon>BOP clade</taxon>
        <taxon>Pooideae</taxon>
        <taxon>Stipodae</taxon>
        <taxon>Brachypodieae</taxon>
        <taxon>Brachypodium</taxon>
    </lineage>
</organism>
<dbReference type="InterPro" id="IPR038765">
    <property type="entry name" value="Papain-like_cys_pep_sf"/>
</dbReference>
<dbReference type="SUPFAM" id="SSF54001">
    <property type="entry name" value="Cysteine proteinases"/>
    <property type="match status" value="1"/>
</dbReference>
<evidence type="ECO:0000313" key="1">
    <source>
        <dbReference type="EMBL" id="PNT70730.1"/>
    </source>
</evidence>
<dbReference type="Gramene" id="PNT70730">
    <property type="protein sequence ID" value="PNT70730"/>
    <property type="gene ID" value="BRADI_2g16877v3"/>
</dbReference>
<dbReference type="EnsemblPlants" id="PNT70730">
    <property type="protein sequence ID" value="PNT70730"/>
    <property type="gene ID" value="BRADI_2g16877v3"/>
</dbReference>
<dbReference type="AlphaFoldDB" id="A0A2K2D8X9"/>
<keyword evidence="3" id="KW-1185">Reference proteome</keyword>
<proteinExistence type="predicted"/>
<gene>
    <name evidence="1" type="ORF">BRADI_2g16877v3</name>
</gene>
<dbReference type="Proteomes" id="UP000008810">
    <property type="component" value="Chromosome 2"/>
</dbReference>